<keyword evidence="1" id="KW-1133">Transmembrane helix</keyword>
<reference evidence="2 3" key="1">
    <citation type="submission" date="2022-06" db="EMBL/GenBank/DDBJ databases">
        <title>Sequencing the genomes of 1000 actinobacteria strains.</title>
        <authorList>
            <person name="Klenk H.-P."/>
        </authorList>
    </citation>
    <scope>NUCLEOTIDE SEQUENCE [LARGE SCALE GENOMIC DNA]</scope>
    <source>
        <strain evidence="2 3">DSM 44170</strain>
    </source>
</reference>
<evidence type="ECO:0000313" key="2">
    <source>
        <dbReference type="EMBL" id="MCP2345141.1"/>
    </source>
</evidence>
<evidence type="ECO:0000256" key="1">
    <source>
        <dbReference type="SAM" id="Phobius"/>
    </source>
</evidence>
<sequence length="67" mass="7413">MEITFPFLLPVSFQLPLAFPLNPSFQAAELGDRERPMWVYAGALIIVIVILLVLRQAGASCVIEVQV</sequence>
<keyword evidence="1" id="KW-0472">Membrane</keyword>
<dbReference type="EMBL" id="JAMZEC010000001">
    <property type="protein sequence ID" value="MCP2345141.1"/>
    <property type="molecule type" value="Genomic_DNA"/>
</dbReference>
<gene>
    <name evidence="2" type="ORF">HD595_001263</name>
</gene>
<proteinExistence type="predicted"/>
<protein>
    <submittedName>
        <fullName evidence="2">Uncharacterized protein</fullName>
    </submittedName>
</protein>
<dbReference type="RefSeq" id="WP_253766478.1">
    <property type="nucleotide sequence ID" value="NZ_BAAAVE010000016.1"/>
</dbReference>
<organism evidence="2 3">
    <name type="scientific">Nonomuraea roseoviolacea subsp. carminata</name>
    <dbReference type="NCBI Taxonomy" id="160689"/>
    <lineage>
        <taxon>Bacteria</taxon>
        <taxon>Bacillati</taxon>
        <taxon>Actinomycetota</taxon>
        <taxon>Actinomycetes</taxon>
        <taxon>Streptosporangiales</taxon>
        <taxon>Streptosporangiaceae</taxon>
        <taxon>Nonomuraea</taxon>
    </lineage>
</organism>
<dbReference type="Proteomes" id="UP001320766">
    <property type="component" value="Unassembled WGS sequence"/>
</dbReference>
<name>A0ABT1JV45_9ACTN</name>
<keyword evidence="1" id="KW-0812">Transmembrane</keyword>
<feature type="transmembrane region" description="Helical" evidence="1">
    <location>
        <begin position="37"/>
        <end position="54"/>
    </location>
</feature>
<evidence type="ECO:0000313" key="3">
    <source>
        <dbReference type="Proteomes" id="UP001320766"/>
    </source>
</evidence>
<accession>A0ABT1JV45</accession>
<keyword evidence="3" id="KW-1185">Reference proteome</keyword>
<comment type="caution">
    <text evidence="2">The sequence shown here is derived from an EMBL/GenBank/DDBJ whole genome shotgun (WGS) entry which is preliminary data.</text>
</comment>